<proteinExistence type="predicted"/>
<dbReference type="EMBL" id="BTGU01000011">
    <property type="protein sequence ID" value="GMN40655.1"/>
    <property type="molecule type" value="Genomic_DNA"/>
</dbReference>
<dbReference type="AlphaFoldDB" id="A0AA87ZW23"/>
<dbReference type="Gramene" id="FCD_00013322-RA">
    <property type="protein sequence ID" value="FCD_00013322-RA:cds"/>
    <property type="gene ID" value="FCD_00013322"/>
</dbReference>
<evidence type="ECO:0000313" key="1">
    <source>
        <dbReference type="EMBL" id="GMN40655.1"/>
    </source>
</evidence>
<organism evidence="1 2">
    <name type="scientific">Ficus carica</name>
    <name type="common">Common fig</name>
    <dbReference type="NCBI Taxonomy" id="3494"/>
    <lineage>
        <taxon>Eukaryota</taxon>
        <taxon>Viridiplantae</taxon>
        <taxon>Streptophyta</taxon>
        <taxon>Embryophyta</taxon>
        <taxon>Tracheophyta</taxon>
        <taxon>Spermatophyta</taxon>
        <taxon>Magnoliopsida</taxon>
        <taxon>eudicotyledons</taxon>
        <taxon>Gunneridae</taxon>
        <taxon>Pentapetalae</taxon>
        <taxon>rosids</taxon>
        <taxon>fabids</taxon>
        <taxon>Rosales</taxon>
        <taxon>Moraceae</taxon>
        <taxon>Ficeae</taxon>
        <taxon>Ficus</taxon>
    </lineage>
</organism>
<accession>A0AA87ZW23</accession>
<sequence>MTGGGSIDVQGRDVVAGMGRGGEVCMAFGGCRRLRR</sequence>
<evidence type="ECO:0000313" key="2">
    <source>
        <dbReference type="Proteomes" id="UP001187192"/>
    </source>
</evidence>
<gene>
    <name evidence="1" type="ORF">TIFTF001_009882</name>
</gene>
<comment type="caution">
    <text evidence="1">The sequence shown here is derived from an EMBL/GenBank/DDBJ whole genome shotgun (WGS) entry which is preliminary data.</text>
</comment>
<keyword evidence="2" id="KW-1185">Reference proteome</keyword>
<name>A0AA87ZW23_FICCA</name>
<protein>
    <submittedName>
        <fullName evidence="1">Uncharacterized protein</fullName>
    </submittedName>
</protein>
<dbReference type="Proteomes" id="UP001187192">
    <property type="component" value="Unassembled WGS sequence"/>
</dbReference>
<reference evidence="1" key="1">
    <citation type="submission" date="2023-07" db="EMBL/GenBank/DDBJ databases">
        <title>draft genome sequence of fig (Ficus carica).</title>
        <authorList>
            <person name="Takahashi T."/>
            <person name="Nishimura K."/>
        </authorList>
    </citation>
    <scope>NUCLEOTIDE SEQUENCE</scope>
</reference>